<evidence type="ECO:0000313" key="1">
    <source>
        <dbReference type="EMBL" id="KAI0083080.1"/>
    </source>
</evidence>
<organism evidence="1 2">
    <name type="scientific">Irpex rosettiformis</name>
    <dbReference type="NCBI Taxonomy" id="378272"/>
    <lineage>
        <taxon>Eukaryota</taxon>
        <taxon>Fungi</taxon>
        <taxon>Dikarya</taxon>
        <taxon>Basidiomycota</taxon>
        <taxon>Agaricomycotina</taxon>
        <taxon>Agaricomycetes</taxon>
        <taxon>Polyporales</taxon>
        <taxon>Irpicaceae</taxon>
        <taxon>Irpex</taxon>
    </lineage>
</organism>
<reference evidence="1" key="1">
    <citation type="journal article" date="2021" name="Environ. Microbiol.">
        <title>Gene family expansions and transcriptome signatures uncover fungal adaptations to wood decay.</title>
        <authorList>
            <person name="Hage H."/>
            <person name="Miyauchi S."/>
            <person name="Viragh M."/>
            <person name="Drula E."/>
            <person name="Min B."/>
            <person name="Chaduli D."/>
            <person name="Navarro D."/>
            <person name="Favel A."/>
            <person name="Norest M."/>
            <person name="Lesage-Meessen L."/>
            <person name="Balint B."/>
            <person name="Merenyi Z."/>
            <person name="de Eugenio L."/>
            <person name="Morin E."/>
            <person name="Martinez A.T."/>
            <person name="Baldrian P."/>
            <person name="Stursova M."/>
            <person name="Martinez M.J."/>
            <person name="Novotny C."/>
            <person name="Magnuson J.K."/>
            <person name="Spatafora J.W."/>
            <person name="Maurice S."/>
            <person name="Pangilinan J."/>
            <person name="Andreopoulos W."/>
            <person name="LaButti K."/>
            <person name="Hundley H."/>
            <person name="Na H."/>
            <person name="Kuo A."/>
            <person name="Barry K."/>
            <person name="Lipzen A."/>
            <person name="Henrissat B."/>
            <person name="Riley R."/>
            <person name="Ahrendt S."/>
            <person name="Nagy L.G."/>
            <person name="Grigoriev I.V."/>
            <person name="Martin F."/>
            <person name="Rosso M.N."/>
        </authorList>
    </citation>
    <scope>NUCLEOTIDE SEQUENCE</scope>
    <source>
        <strain evidence="1">CBS 384.51</strain>
    </source>
</reference>
<comment type="caution">
    <text evidence="1">The sequence shown here is derived from an EMBL/GenBank/DDBJ whole genome shotgun (WGS) entry which is preliminary data.</text>
</comment>
<protein>
    <submittedName>
        <fullName evidence="1">Uncharacterized protein</fullName>
    </submittedName>
</protein>
<name>A0ACB8TM45_9APHY</name>
<proteinExistence type="predicted"/>
<dbReference type="EMBL" id="MU274999">
    <property type="protein sequence ID" value="KAI0083080.1"/>
    <property type="molecule type" value="Genomic_DNA"/>
</dbReference>
<sequence>MLYLLPQQWLSSMNLLCWLLLIKVLLSSSSLYFSSMKFLLDLTIQSGLFHNISFEPKICSSSHEIGVNLADTDGRGFLVASFVLQACGTSSDSALTQAMHRH</sequence>
<keyword evidence="2" id="KW-1185">Reference proteome</keyword>
<gene>
    <name evidence="1" type="ORF">BDY19DRAFT_910867</name>
</gene>
<evidence type="ECO:0000313" key="2">
    <source>
        <dbReference type="Proteomes" id="UP001055072"/>
    </source>
</evidence>
<dbReference type="Proteomes" id="UP001055072">
    <property type="component" value="Unassembled WGS sequence"/>
</dbReference>
<accession>A0ACB8TM45</accession>